<organism evidence="2 3">
    <name type="scientific">Lophium mytilinum</name>
    <dbReference type="NCBI Taxonomy" id="390894"/>
    <lineage>
        <taxon>Eukaryota</taxon>
        <taxon>Fungi</taxon>
        <taxon>Dikarya</taxon>
        <taxon>Ascomycota</taxon>
        <taxon>Pezizomycotina</taxon>
        <taxon>Dothideomycetes</taxon>
        <taxon>Pleosporomycetidae</taxon>
        <taxon>Mytilinidiales</taxon>
        <taxon>Mytilinidiaceae</taxon>
        <taxon>Lophium</taxon>
    </lineage>
</organism>
<evidence type="ECO:0000313" key="2">
    <source>
        <dbReference type="EMBL" id="KAF2501665.1"/>
    </source>
</evidence>
<dbReference type="Proteomes" id="UP000799750">
    <property type="component" value="Unassembled WGS sequence"/>
</dbReference>
<feature type="region of interest" description="Disordered" evidence="1">
    <location>
        <begin position="1"/>
        <end position="30"/>
    </location>
</feature>
<accession>A0A6A6RA12</accession>
<evidence type="ECO:0000256" key="1">
    <source>
        <dbReference type="SAM" id="MobiDB-lite"/>
    </source>
</evidence>
<dbReference type="EMBL" id="MU004182">
    <property type="protein sequence ID" value="KAF2501665.1"/>
    <property type="molecule type" value="Genomic_DNA"/>
</dbReference>
<gene>
    <name evidence="2" type="ORF">BU16DRAFT_204857</name>
</gene>
<proteinExistence type="predicted"/>
<reference evidence="2" key="1">
    <citation type="journal article" date="2020" name="Stud. Mycol.">
        <title>101 Dothideomycetes genomes: a test case for predicting lifestyles and emergence of pathogens.</title>
        <authorList>
            <person name="Haridas S."/>
            <person name="Albert R."/>
            <person name="Binder M."/>
            <person name="Bloem J."/>
            <person name="Labutti K."/>
            <person name="Salamov A."/>
            <person name="Andreopoulos B."/>
            <person name="Baker S."/>
            <person name="Barry K."/>
            <person name="Bills G."/>
            <person name="Bluhm B."/>
            <person name="Cannon C."/>
            <person name="Castanera R."/>
            <person name="Culley D."/>
            <person name="Daum C."/>
            <person name="Ezra D."/>
            <person name="Gonzalez J."/>
            <person name="Henrissat B."/>
            <person name="Kuo A."/>
            <person name="Liang C."/>
            <person name="Lipzen A."/>
            <person name="Lutzoni F."/>
            <person name="Magnuson J."/>
            <person name="Mondo S."/>
            <person name="Nolan M."/>
            <person name="Ohm R."/>
            <person name="Pangilinan J."/>
            <person name="Park H.-J."/>
            <person name="Ramirez L."/>
            <person name="Alfaro M."/>
            <person name="Sun H."/>
            <person name="Tritt A."/>
            <person name="Yoshinaga Y."/>
            <person name="Zwiers L.-H."/>
            <person name="Turgeon B."/>
            <person name="Goodwin S."/>
            <person name="Spatafora J."/>
            <person name="Crous P."/>
            <person name="Grigoriev I."/>
        </authorList>
    </citation>
    <scope>NUCLEOTIDE SEQUENCE</scope>
    <source>
        <strain evidence="2">CBS 269.34</strain>
    </source>
</reference>
<keyword evidence="3" id="KW-1185">Reference proteome</keyword>
<sequence length="210" mass="23406">MRNTPRPITDPRPGRPLSWPPKESAGVRKLNSPRSASCTLDAWIAGADVIDLRTSGRFQVHARGSGLAASLRLPLWRMFGGSQSLLSVSDRRGVSLGLQFIPHVRTEVLIWLLGESMPRAGQCLEATTKYRRRLSGGLVRGEGLGPGHCLFRLCYILLVLLIEVAGRQGRVRLGALYLASFVIKDDTYLDMMIWHLRRKWERLAKCAAYG</sequence>
<name>A0A6A6RA12_9PEZI</name>
<evidence type="ECO:0000313" key="3">
    <source>
        <dbReference type="Proteomes" id="UP000799750"/>
    </source>
</evidence>
<protein>
    <submittedName>
        <fullName evidence="2">Uncharacterized protein</fullName>
    </submittedName>
</protein>
<dbReference type="AlphaFoldDB" id="A0A6A6RA12"/>